<keyword evidence="2" id="KW-1185">Reference proteome</keyword>
<protein>
    <submittedName>
        <fullName evidence="1">Phosphonate metabolism protein/1,5-bisphosphokinase (PRPP-forming) PhnN</fullName>
    </submittedName>
</protein>
<organism evidence="1 2">
    <name type="scientific">Ramlibacter lithotrophicus</name>
    <dbReference type="NCBI Taxonomy" id="2606681"/>
    <lineage>
        <taxon>Bacteria</taxon>
        <taxon>Pseudomonadati</taxon>
        <taxon>Pseudomonadota</taxon>
        <taxon>Betaproteobacteria</taxon>
        <taxon>Burkholderiales</taxon>
        <taxon>Comamonadaceae</taxon>
        <taxon>Ramlibacter</taxon>
    </lineage>
</organism>
<proteinExistence type="predicted"/>
<dbReference type="SUPFAM" id="SSF52540">
    <property type="entry name" value="P-loop containing nucleoside triphosphate hydrolases"/>
    <property type="match status" value="1"/>
</dbReference>
<dbReference type="GO" id="GO:0016301">
    <property type="term" value="F:kinase activity"/>
    <property type="evidence" value="ECO:0007669"/>
    <property type="project" value="UniProtKB-KW"/>
</dbReference>
<name>A0A7X6DIW5_9BURK</name>
<sequence>MSGCWVFVCGPSGAGKDSVLDWARGALAARSDIVFARRLVTRPAQPGSDHDPIDPEDYSFLRGSGAFAWHWQAHGFGYAVPLRYAHQVAWGRVVVVNGSREHAQELLASPWMRRVLVTAPPAQLVARLRHRGREAPAAIVSRLARNARVTLDADLVIHNDASIAAAGELLLRYLETLTTRTESAHAATA</sequence>
<dbReference type="InterPro" id="IPR027417">
    <property type="entry name" value="P-loop_NTPase"/>
</dbReference>
<comment type="caution">
    <text evidence="1">The sequence shown here is derived from an EMBL/GenBank/DDBJ whole genome shotgun (WGS) entry which is preliminary data.</text>
</comment>
<dbReference type="AlphaFoldDB" id="A0A7X6DIW5"/>
<keyword evidence="1" id="KW-0418">Kinase</keyword>
<dbReference type="EMBL" id="VTOX01000008">
    <property type="protein sequence ID" value="NKE67993.1"/>
    <property type="molecule type" value="Genomic_DNA"/>
</dbReference>
<keyword evidence="1" id="KW-0808">Transferase</keyword>
<accession>A0A7X6DIW5</accession>
<dbReference type="Proteomes" id="UP000521868">
    <property type="component" value="Unassembled WGS sequence"/>
</dbReference>
<evidence type="ECO:0000313" key="1">
    <source>
        <dbReference type="EMBL" id="NKE67993.1"/>
    </source>
</evidence>
<evidence type="ECO:0000313" key="2">
    <source>
        <dbReference type="Proteomes" id="UP000521868"/>
    </source>
</evidence>
<gene>
    <name evidence="1" type="ORF">RAMLITH_19400</name>
</gene>
<reference evidence="1 2" key="1">
    <citation type="journal article" date="2020" name="Nature">
        <title>Bacterial chemolithoautotrophy via manganese oxidation.</title>
        <authorList>
            <person name="Yu H."/>
            <person name="Leadbetter J.R."/>
        </authorList>
    </citation>
    <scope>NUCLEOTIDE SEQUENCE [LARGE SCALE GENOMIC DNA]</scope>
    <source>
        <strain evidence="1 2">RBP-1</strain>
    </source>
</reference>
<dbReference type="Gene3D" id="3.40.50.300">
    <property type="entry name" value="P-loop containing nucleotide triphosphate hydrolases"/>
    <property type="match status" value="1"/>
</dbReference>
<dbReference type="RefSeq" id="WP_168109119.1">
    <property type="nucleotide sequence ID" value="NZ_VTOX01000008.1"/>
</dbReference>